<dbReference type="PANTHER" id="PTHR42939">
    <property type="entry name" value="ABC TRANSPORTER ATP-BINDING PROTEIN ALBC-RELATED"/>
    <property type="match status" value="1"/>
</dbReference>
<evidence type="ECO:0000313" key="5">
    <source>
        <dbReference type="EMBL" id="KIL43909.1"/>
    </source>
</evidence>
<dbReference type="EMBL" id="JXRP01000020">
    <property type="protein sequence ID" value="KIL43909.1"/>
    <property type="molecule type" value="Genomic_DNA"/>
</dbReference>
<gene>
    <name evidence="5" type="ORF">KP78_37330</name>
</gene>
<proteinExistence type="predicted"/>
<dbReference type="PANTHER" id="PTHR42939:SF2">
    <property type="entry name" value="ABC-TYPE TRANSPORTER ATP-BINDING PROTEIN ECSA"/>
    <property type="match status" value="1"/>
</dbReference>
<dbReference type="Proteomes" id="UP000031938">
    <property type="component" value="Unassembled WGS sequence"/>
</dbReference>
<evidence type="ECO:0000313" key="6">
    <source>
        <dbReference type="Proteomes" id="UP000031938"/>
    </source>
</evidence>
<dbReference type="Pfam" id="PF13304">
    <property type="entry name" value="AAA_21"/>
    <property type="match status" value="1"/>
</dbReference>
<evidence type="ECO:0000256" key="2">
    <source>
        <dbReference type="ARBA" id="ARBA00022741"/>
    </source>
</evidence>
<keyword evidence="2" id="KW-0547">Nucleotide-binding</keyword>
<reference evidence="5 6" key="1">
    <citation type="submission" date="2015-01" db="EMBL/GenBank/DDBJ databases">
        <title>Genome sequencing of Jeotgalibacillus soli.</title>
        <authorList>
            <person name="Goh K.M."/>
            <person name="Chan K.-G."/>
            <person name="Yaakop A.S."/>
            <person name="Ee R."/>
            <person name="Gan H.M."/>
            <person name="Chan C.S."/>
        </authorList>
    </citation>
    <scope>NUCLEOTIDE SEQUENCE [LARGE SCALE GENOMIC DNA]</scope>
    <source>
        <strain evidence="5 6">P9</strain>
    </source>
</reference>
<dbReference type="InterPro" id="IPR051782">
    <property type="entry name" value="ABC_Transporter_VariousFunc"/>
</dbReference>
<dbReference type="GO" id="GO:0016887">
    <property type="term" value="F:ATP hydrolysis activity"/>
    <property type="evidence" value="ECO:0007669"/>
    <property type="project" value="InterPro"/>
</dbReference>
<dbReference type="AlphaFoldDB" id="A0A0C2RQ80"/>
<dbReference type="OrthoDB" id="9804819at2"/>
<keyword evidence="3" id="KW-0067">ATP-binding</keyword>
<feature type="domain" description="ATPase AAA-type core" evidence="4">
    <location>
        <begin position="43"/>
        <end position="102"/>
    </location>
</feature>
<dbReference type="InterPro" id="IPR027417">
    <property type="entry name" value="P-loop_NTPase"/>
</dbReference>
<dbReference type="RefSeq" id="WP_157841525.1">
    <property type="nucleotide sequence ID" value="NZ_JXRP01000020.1"/>
</dbReference>
<sequence length="151" mass="17349">MTLWEHIQFVAAIEELRETEWEPLVSVWLNKVRLTQVIHDLLNSFSKGMQQKSIILFALMSRPQLWIIDEPFMGLDPSATQLLLGCLKDQRKRGAGILMITHILDTTQRIADRFIVMNNGTLYVKGTLQEVMNKCNVEDGTSYGCIPEEDR</sequence>
<name>A0A0C2RQ80_9BACL</name>
<keyword evidence="1" id="KW-0813">Transport</keyword>
<protein>
    <recommendedName>
        <fullName evidence="4">ATPase AAA-type core domain-containing protein</fullName>
    </recommendedName>
</protein>
<evidence type="ECO:0000259" key="4">
    <source>
        <dbReference type="Pfam" id="PF13304"/>
    </source>
</evidence>
<accession>A0A0C2RQ80</accession>
<dbReference type="InterPro" id="IPR003959">
    <property type="entry name" value="ATPase_AAA_core"/>
</dbReference>
<keyword evidence="6" id="KW-1185">Reference proteome</keyword>
<organism evidence="5 6">
    <name type="scientific">Jeotgalibacillus soli</name>
    <dbReference type="NCBI Taxonomy" id="889306"/>
    <lineage>
        <taxon>Bacteria</taxon>
        <taxon>Bacillati</taxon>
        <taxon>Bacillota</taxon>
        <taxon>Bacilli</taxon>
        <taxon>Bacillales</taxon>
        <taxon>Caryophanaceae</taxon>
        <taxon>Jeotgalibacillus</taxon>
    </lineage>
</organism>
<evidence type="ECO:0000256" key="1">
    <source>
        <dbReference type="ARBA" id="ARBA00022448"/>
    </source>
</evidence>
<dbReference type="STRING" id="889306.KP78_37330"/>
<dbReference type="PATRIC" id="fig|889306.3.peg.3749"/>
<comment type="caution">
    <text evidence="5">The sequence shown here is derived from an EMBL/GenBank/DDBJ whole genome shotgun (WGS) entry which is preliminary data.</text>
</comment>
<dbReference type="SUPFAM" id="SSF52540">
    <property type="entry name" value="P-loop containing nucleoside triphosphate hydrolases"/>
    <property type="match status" value="1"/>
</dbReference>
<dbReference type="Gene3D" id="3.40.50.300">
    <property type="entry name" value="P-loop containing nucleotide triphosphate hydrolases"/>
    <property type="match status" value="1"/>
</dbReference>
<dbReference type="GO" id="GO:0005524">
    <property type="term" value="F:ATP binding"/>
    <property type="evidence" value="ECO:0007669"/>
    <property type="project" value="UniProtKB-KW"/>
</dbReference>
<evidence type="ECO:0000256" key="3">
    <source>
        <dbReference type="ARBA" id="ARBA00022840"/>
    </source>
</evidence>